<dbReference type="InterPro" id="IPR022536">
    <property type="entry name" value="EspC"/>
</dbReference>
<evidence type="ECO:0000313" key="1">
    <source>
        <dbReference type="EMBL" id="MBK1783521.1"/>
    </source>
</evidence>
<dbReference type="AlphaFoldDB" id="A0A934V1M7"/>
<sequence length="105" mass="11153">MGGFKAEPKMITTFGEELDGLVTDANAAKTYTEDHLSISAGDAGIFQTVVGVVEDAKAALTENYERLAKLQQSAASEVDKAAMMYADTERAEAERIDSTYPGAGE</sequence>
<comment type="caution">
    <text evidence="1">The sequence shown here is derived from an EMBL/GenBank/DDBJ whole genome shotgun (WGS) entry which is preliminary data.</text>
</comment>
<organism evidence="1 2">
    <name type="scientific">Prauserella cavernicola</name>
    <dbReference type="NCBI Taxonomy" id="2800127"/>
    <lineage>
        <taxon>Bacteria</taxon>
        <taxon>Bacillati</taxon>
        <taxon>Actinomycetota</taxon>
        <taxon>Actinomycetes</taxon>
        <taxon>Pseudonocardiales</taxon>
        <taxon>Pseudonocardiaceae</taxon>
        <taxon>Prauserella</taxon>
    </lineage>
</organism>
<keyword evidence="2" id="KW-1185">Reference proteome</keyword>
<dbReference type="RefSeq" id="WP_200314906.1">
    <property type="nucleotide sequence ID" value="NZ_JAENJH010000001.1"/>
</dbReference>
<dbReference type="EMBL" id="JAENJH010000001">
    <property type="protein sequence ID" value="MBK1783521.1"/>
    <property type="molecule type" value="Genomic_DNA"/>
</dbReference>
<protein>
    <recommendedName>
        <fullName evidence="3">ESX-1 secretion-associated protein</fullName>
    </recommendedName>
</protein>
<dbReference type="GO" id="GO:0009306">
    <property type="term" value="P:protein secretion"/>
    <property type="evidence" value="ECO:0007669"/>
    <property type="project" value="InterPro"/>
</dbReference>
<dbReference type="Pfam" id="PF10824">
    <property type="entry name" value="T7SS_ESX_EspC"/>
    <property type="match status" value="1"/>
</dbReference>
<name>A0A934V1M7_9PSEU</name>
<gene>
    <name evidence="1" type="ORF">JHE00_04215</name>
</gene>
<evidence type="ECO:0008006" key="3">
    <source>
        <dbReference type="Google" id="ProtNLM"/>
    </source>
</evidence>
<accession>A0A934V1M7</accession>
<evidence type="ECO:0000313" key="2">
    <source>
        <dbReference type="Proteomes" id="UP000635245"/>
    </source>
</evidence>
<proteinExistence type="predicted"/>
<dbReference type="Proteomes" id="UP000635245">
    <property type="component" value="Unassembled WGS sequence"/>
</dbReference>
<reference evidence="1" key="1">
    <citation type="submission" date="2020-12" db="EMBL/GenBank/DDBJ databases">
        <title>Prauserella sp. ASG 168, a novel actinomycete isolated from cave rock.</title>
        <authorList>
            <person name="Suriyachadkun C."/>
        </authorList>
    </citation>
    <scope>NUCLEOTIDE SEQUENCE</scope>
    <source>
        <strain evidence="1">ASG 168</strain>
    </source>
</reference>